<keyword evidence="4 7" id="KW-0812">Transmembrane</keyword>
<evidence type="ECO:0000256" key="6">
    <source>
        <dbReference type="ARBA" id="ARBA00023136"/>
    </source>
</evidence>
<evidence type="ECO:0000313" key="11">
    <source>
        <dbReference type="Proteomes" id="UP000673394"/>
    </source>
</evidence>
<dbReference type="Proteomes" id="UP000673394">
    <property type="component" value="Unassembled WGS sequence"/>
</dbReference>
<evidence type="ECO:0000313" key="10">
    <source>
        <dbReference type="EMBL" id="MBP3963474.1"/>
    </source>
</evidence>
<keyword evidence="11" id="KW-1185">Reference proteome</keyword>
<name>A0ABS5CBW6_9BACL</name>
<accession>A0ABS5CBW6</accession>
<keyword evidence="5 7" id="KW-1133">Transmembrane helix</keyword>
<feature type="transmembrane region" description="Helical" evidence="7">
    <location>
        <begin position="83"/>
        <end position="101"/>
    </location>
</feature>
<dbReference type="SUPFAM" id="SSF161098">
    <property type="entry name" value="MetI-like"/>
    <property type="match status" value="1"/>
</dbReference>
<proteinExistence type="inferred from homology"/>
<dbReference type="EMBL" id="JAGKSP010000004">
    <property type="protein sequence ID" value="MBP3963474.1"/>
    <property type="molecule type" value="Genomic_DNA"/>
</dbReference>
<dbReference type="Gene3D" id="1.10.3720.10">
    <property type="entry name" value="MetI-like"/>
    <property type="match status" value="1"/>
</dbReference>
<feature type="domain" description="ABC transmembrane type-1" evidence="8">
    <location>
        <begin position="76"/>
        <end position="278"/>
    </location>
</feature>
<feature type="transmembrane region" description="Helical" evidence="7">
    <location>
        <begin position="113"/>
        <end position="135"/>
    </location>
</feature>
<comment type="caution">
    <text evidence="10">The sequence shown here is derived from an EMBL/GenBank/DDBJ whole genome shotgun (WGS) entry which is preliminary data.</text>
</comment>
<evidence type="ECO:0000259" key="8">
    <source>
        <dbReference type="PROSITE" id="PS50928"/>
    </source>
</evidence>
<keyword evidence="3" id="KW-1003">Cell membrane</keyword>
<dbReference type="PANTHER" id="PTHR43744">
    <property type="entry name" value="ABC TRANSPORTER PERMEASE PROTEIN MG189-RELATED-RELATED"/>
    <property type="match status" value="1"/>
</dbReference>
<dbReference type="RefSeq" id="WP_210655553.1">
    <property type="nucleotide sequence ID" value="NZ_JAGKSP010000001.1"/>
</dbReference>
<dbReference type="Pfam" id="PF00528">
    <property type="entry name" value="BPD_transp_1"/>
    <property type="match status" value="1"/>
</dbReference>
<dbReference type="InterPro" id="IPR035906">
    <property type="entry name" value="MetI-like_sf"/>
</dbReference>
<dbReference type="PANTHER" id="PTHR43744:SF9">
    <property type="entry name" value="POLYGALACTURONAN_RHAMNOGALACTURONAN TRANSPORT SYSTEM PERMEASE PROTEIN YTCP"/>
    <property type="match status" value="1"/>
</dbReference>
<sequence length="293" mass="32591">MNKLHDTWGMRLFAIFNYLLLAAAAFLCILPLINVLAVSLSSSHAANANLVGLWPVDFTIQSYKVILTRAEVLKAFWISTERTLLGVLLNNVLTILMAYPLAKSAKQFAGRHVYMWGMIFVMLFNGGLVPTYIIVHDLGLLNSIWSLVLPGAVPIFSVILMMNFLKQLPSEIEEAAFMDGASYFTSLSRIVIPLSMPVIATVTLFHFVGHWNDWFAGLLYMTDISKYPLQTMLQSVVKGNDIMTLDAAKLYADVSDRTLKGAQVFVTALPILLLYPFLQKYFTKGIVLGSVKG</sequence>
<dbReference type="InterPro" id="IPR000515">
    <property type="entry name" value="MetI-like"/>
</dbReference>
<evidence type="ECO:0000256" key="3">
    <source>
        <dbReference type="ARBA" id="ARBA00022475"/>
    </source>
</evidence>
<feature type="transmembrane region" description="Helical" evidence="7">
    <location>
        <begin position="147"/>
        <end position="165"/>
    </location>
</feature>
<feature type="transmembrane region" description="Helical" evidence="7">
    <location>
        <begin position="261"/>
        <end position="278"/>
    </location>
</feature>
<evidence type="ECO:0000256" key="1">
    <source>
        <dbReference type="ARBA" id="ARBA00004651"/>
    </source>
</evidence>
<keyword evidence="6 7" id="KW-0472">Membrane</keyword>
<feature type="transmembrane region" description="Helical" evidence="7">
    <location>
        <begin position="186"/>
        <end position="208"/>
    </location>
</feature>
<feature type="transmembrane region" description="Helical" evidence="7">
    <location>
        <begin position="12"/>
        <end position="33"/>
    </location>
</feature>
<evidence type="ECO:0000256" key="7">
    <source>
        <dbReference type="RuleBase" id="RU363032"/>
    </source>
</evidence>
<reference evidence="10 11" key="1">
    <citation type="submission" date="2021-04" db="EMBL/GenBank/DDBJ databases">
        <title>Paenibacillus sp. DLE-14 whole genome sequence.</title>
        <authorList>
            <person name="Ham Y.J."/>
        </authorList>
    </citation>
    <scope>NUCLEOTIDE SEQUENCE [LARGE SCALE GENOMIC DNA]</scope>
    <source>
        <strain evidence="10 11">DLE-14</strain>
    </source>
</reference>
<evidence type="ECO:0000256" key="2">
    <source>
        <dbReference type="ARBA" id="ARBA00022448"/>
    </source>
</evidence>
<organism evidence="10 11">
    <name type="scientific">Paenibacillus lignilyticus</name>
    <dbReference type="NCBI Taxonomy" id="1172615"/>
    <lineage>
        <taxon>Bacteria</taxon>
        <taxon>Bacillati</taxon>
        <taxon>Bacillota</taxon>
        <taxon>Bacilli</taxon>
        <taxon>Bacillales</taxon>
        <taxon>Paenibacillaceae</taxon>
        <taxon>Paenibacillus</taxon>
    </lineage>
</organism>
<comment type="subcellular location">
    <subcellularLocation>
        <location evidence="1 7">Cell membrane</location>
        <topology evidence="1 7">Multi-pass membrane protein</topology>
    </subcellularLocation>
</comment>
<evidence type="ECO:0000256" key="5">
    <source>
        <dbReference type="ARBA" id="ARBA00022989"/>
    </source>
</evidence>
<evidence type="ECO:0000313" key="9">
    <source>
        <dbReference type="EMBL" id="MBP3961855.1"/>
    </source>
</evidence>
<dbReference type="EMBL" id="JAGKSP010000001">
    <property type="protein sequence ID" value="MBP3961855.1"/>
    <property type="molecule type" value="Genomic_DNA"/>
</dbReference>
<comment type="similarity">
    <text evidence="7">Belongs to the binding-protein-dependent transport system permease family.</text>
</comment>
<keyword evidence="2 7" id="KW-0813">Transport</keyword>
<gene>
    <name evidence="9" type="ORF">I8J30_03970</name>
    <name evidence="10" type="ORF">I8J30_12225</name>
</gene>
<protein>
    <submittedName>
        <fullName evidence="10">Carbohydrate ABC transporter permease</fullName>
    </submittedName>
</protein>
<dbReference type="CDD" id="cd06261">
    <property type="entry name" value="TM_PBP2"/>
    <property type="match status" value="1"/>
</dbReference>
<evidence type="ECO:0000256" key="4">
    <source>
        <dbReference type="ARBA" id="ARBA00022692"/>
    </source>
</evidence>
<dbReference type="PROSITE" id="PS50928">
    <property type="entry name" value="ABC_TM1"/>
    <property type="match status" value="1"/>
</dbReference>